<dbReference type="AlphaFoldDB" id="A0ABD1XDQ5"/>
<organism evidence="1 2">
    <name type="scientific">Forsythia ovata</name>
    <dbReference type="NCBI Taxonomy" id="205694"/>
    <lineage>
        <taxon>Eukaryota</taxon>
        <taxon>Viridiplantae</taxon>
        <taxon>Streptophyta</taxon>
        <taxon>Embryophyta</taxon>
        <taxon>Tracheophyta</taxon>
        <taxon>Spermatophyta</taxon>
        <taxon>Magnoliopsida</taxon>
        <taxon>eudicotyledons</taxon>
        <taxon>Gunneridae</taxon>
        <taxon>Pentapetalae</taxon>
        <taxon>asterids</taxon>
        <taxon>lamiids</taxon>
        <taxon>Lamiales</taxon>
        <taxon>Oleaceae</taxon>
        <taxon>Forsythieae</taxon>
        <taxon>Forsythia</taxon>
    </lineage>
</organism>
<protein>
    <submittedName>
        <fullName evidence="1">Uncharacterized protein</fullName>
    </submittedName>
</protein>
<evidence type="ECO:0000313" key="2">
    <source>
        <dbReference type="Proteomes" id="UP001604277"/>
    </source>
</evidence>
<proteinExistence type="predicted"/>
<evidence type="ECO:0000313" key="1">
    <source>
        <dbReference type="EMBL" id="KAL2558710.1"/>
    </source>
</evidence>
<sequence length="124" mass="14962">MADVMHHGGDGGSEDPHCGGHWVPRQCEWGQRFRTHITPRYMSWRRVIAENKDRVRRWIEDQFDLYIYVEPEKRSWVDRSVDNAAERYRDYKSNAYSHFQEYETRVLYEHITASDMQKCAEPVH</sequence>
<keyword evidence="2" id="KW-1185">Reference proteome</keyword>
<comment type="caution">
    <text evidence="1">The sequence shown here is derived from an EMBL/GenBank/DDBJ whole genome shotgun (WGS) entry which is preliminary data.</text>
</comment>
<accession>A0ABD1XDQ5</accession>
<dbReference type="EMBL" id="JBFOLJ010000001">
    <property type="protein sequence ID" value="KAL2558710.1"/>
    <property type="molecule type" value="Genomic_DNA"/>
</dbReference>
<dbReference type="Proteomes" id="UP001604277">
    <property type="component" value="Unassembled WGS sequence"/>
</dbReference>
<name>A0ABD1XDQ5_9LAMI</name>
<gene>
    <name evidence="1" type="ORF">Fot_03449</name>
</gene>
<reference evidence="2" key="1">
    <citation type="submission" date="2024-07" db="EMBL/GenBank/DDBJ databases">
        <title>Two chromosome-level genome assemblies of Korean endemic species Abeliophyllum distichum and Forsythia ovata (Oleaceae).</title>
        <authorList>
            <person name="Jang H."/>
        </authorList>
    </citation>
    <scope>NUCLEOTIDE SEQUENCE [LARGE SCALE GENOMIC DNA]</scope>
</reference>